<dbReference type="SUPFAM" id="SSF56112">
    <property type="entry name" value="Protein kinase-like (PK-like)"/>
    <property type="match status" value="1"/>
</dbReference>
<keyword evidence="4 7" id="KW-0418">Kinase</keyword>
<feature type="active site" description="Proton acceptor" evidence="8">
    <location>
        <position position="176"/>
    </location>
</feature>
<evidence type="ECO:0000256" key="8">
    <source>
        <dbReference type="PIRSR" id="PIRSR000706-1"/>
    </source>
</evidence>
<evidence type="ECO:0000256" key="3">
    <source>
        <dbReference type="ARBA" id="ARBA00022741"/>
    </source>
</evidence>
<dbReference type="GO" id="GO:0046872">
    <property type="term" value="F:metal ion binding"/>
    <property type="evidence" value="ECO:0007669"/>
    <property type="project" value="UniProtKB-KW"/>
</dbReference>
<dbReference type="InterPro" id="IPR024165">
    <property type="entry name" value="Kan/Strep_kinase"/>
</dbReference>
<evidence type="ECO:0000256" key="6">
    <source>
        <dbReference type="ARBA" id="ARBA00023251"/>
    </source>
</evidence>
<evidence type="ECO:0000256" key="5">
    <source>
        <dbReference type="ARBA" id="ARBA00022840"/>
    </source>
</evidence>
<keyword evidence="6 7" id="KW-0046">Antibiotic resistance</keyword>
<dbReference type="RefSeq" id="WP_005075456.1">
    <property type="nucleotide sequence ID" value="NZ_FSCP01000003.1"/>
</dbReference>
<dbReference type="Proteomes" id="UP000185183">
    <property type="component" value="Unassembled WGS sequence"/>
</dbReference>
<comment type="similarity">
    <text evidence="1 7">Belongs to the aminoglycoside phosphotransferase family.</text>
</comment>
<dbReference type="InterPro" id="IPR051678">
    <property type="entry name" value="AGP_Transferase"/>
</dbReference>
<dbReference type="EC" id="2.7.1.95" evidence="11"/>
<dbReference type="Gene3D" id="3.30.200.20">
    <property type="entry name" value="Phosphorylase Kinase, domain 1"/>
    <property type="match status" value="1"/>
</dbReference>
<evidence type="ECO:0000256" key="4">
    <source>
        <dbReference type="ARBA" id="ARBA00022777"/>
    </source>
</evidence>
<keyword evidence="5 7" id="KW-0067">ATP-binding</keyword>
<accession>A0A9Q7WIR8</accession>
<dbReference type="EMBL" id="FSFA01000002">
    <property type="protein sequence ID" value="SHX26017.1"/>
    <property type="molecule type" value="Genomic_DNA"/>
</dbReference>
<dbReference type="AlphaFoldDB" id="A0A9Q7WIR8"/>
<dbReference type="Gene3D" id="3.90.1200.10">
    <property type="match status" value="1"/>
</dbReference>
<evidence type="ECO:0000313" key="11">
    <source>
        <dbReference type="EMBL" id="SHX26017.1"/>
    </source>
</evidence>
<name>A0A9Q7WIR8_9MYCO</name>
<evidence type="ECO:0000256" key="2">
    <source>
        <dbReference type="ARBA" id="ARBA00022679"/>
    </source>
</evidence>
<evidence type="ECO:0000313" key="12">
    <source>
        <dbReference type="Proteomes" id="UP000185183"/>
    </source>
</evidence>
<sequence length="261" mass="28080">MDGRLIDLSAWEPIVTGESGACVYRSPDGSRYAKKGGADLAGERDRIEWLSAQRIPGPSVLEWATAPDGPLLITSAVPGVPADQLDSEDLGRAWSAIAAAVRDLHALPTAGCPFSRDLAAMATLARDVVARDAVNPDFLSDEDRVRPATELLCRVVAELPQRLAQEAGDLVVCHGDLCLPNIVIAPGDFSVAGFIDLGRLGLADRHADLALLFANARETWPGDGWVTAAARERFLNRYGAPTDPERLAFYLRLDPLTWDSN</sequence>
<keyword evidence="9" id="KW-0460">Magnesium</keyword>
<dbReference type="GO" id="GO:0008910">
    <property type="term" value="F:kanamycin kinase activity"/>
    <property type="evidence" value="ECO:0007669"/>
    <property type="project" value="UniProtKB-EC"/>
</dbReference>
<keyword evidence="9" id="KW-0479">Metal-binding</keyword>
<reference evidence="11 12" key="1">
    <citation type="submission" date="2016-11" db="EMBL/GenBank/DDBJ databases">
        <authorList>
            <consortium name="Pathogen Informatics"/>
        </authorList>
    </citation>
    <scope>NUCLEOTIDE SEQUENCE [LARGE SCALE GENOMIC DNA]</scope>
    <source>
        <strain evidence="11 12">968</strain>
    </source>
</reference>
<proteinExistence type="inferred from homology"/>
<organism evidence="11 12">
    <name type="scientific">Mycobacteroides abscessus subsp. bolletii</name>
    <dbReference type="NCBI Taxonomy" id="319705"/>
    <lineage>
        <taxon>Bacteria</taxon>
        <taxon>Bacillati</taxon>
        <taxon>Actinomycetota</taxon>
        <taxon>Actinomycetes</taxon>
        <taxon>Mycobacteriales</taxon>
        <taxon>Mycobacteriaceae</taxon>
        <taxon>Mycobacteroides</taxon>
        <taxon>Mycobacteroides abscessus</taxon>
    </lineage>
</organism>
<keyword evidence="3 7" id="KW-0547">Nucleotide-binding</keyword>
<gene>
    <name evidence="11" type="primary">neo_1</name>
    <name evidence="11" type="ORF">SAMEA2275694_02099</name>
</gene>
<dbReference type="NCBIfam" id="NF032896">
    <property type="entry name" value="APH_3pp"/>
    <property type="match status" value="1"/>
</dbReference>
<dbReference type="GO" id="GO:0046677">
    <property type="term" value="P:response to antibiotic"/>
    <property type="evidence" value="ECO:0007669"/>
    <property type="project" value="UniProtKB-KW"/>
</dbReference>
<feature type="domain" description="Aminoglycoside phosphotransferase" evidence="10">
    <location>
        <begin position="38"/>
        <end position="250"/>
    </location>
</feature>
<dbReference type="CDD" id="cd05150">
    <property type="entry name" value="APH"/>
    <property type="match status" value="1"/>
</dbReference>
<evidence type="ECO:0000259" key="10">
    <source>
        <dbReference type="Pfam" id="PF01636"/>
    </source>
</evidence>
<dbReference type="InterPro" id="IPR011009">
    <property type="entry name" value="Kinase-like_dom_sf"/>
</dbReference>
<evidence type="ECO:0000256" key="9">
    <source>
        <dbReference type="PIRSR" id="PIRSR000706-2"/>
    </source>
</evidence>
<dbReference type="PANTHER" id="PTHR21310:SF41">
    <property type="entry name" value="3'-PHOSPHOTRANSFERASE, PUTATIVE-RELATED"/>
    <property type="match status" value="1"/>
</dbReference>
<dbReference type="GO" id="GO:0005524">
    <property type="term" value="F:ATP binding"/>
    <property type="evidence" value="ECO:0007669"/>
    <property type="project" value="UniProtKB-KW"/>
</dbReference>
<feature type="binding site" evidence="9">
    <location>
        <position position="181"/>
    </location>
    <ligand>
        <name>Mg(2+)</name>
        <dbReference type="ChEBI" id="CHEBI:18420"/>
    </ligand>
</feature>
<dbReference type="Pfam" id="PF01636">
    <property type="entry name" value="APH"/>
    <property type="match status" value="1"/>
</dbReference>
<protein>
    <submittedName>
        <fullName evidence="11">Streptomycin 3''-kinase</fullName>
        <ecNumber evidence="11">2.7.1.95</ecNumber>
    </submittedName>
</protein>
<feature type="binding site" evidence="9">
    <location>
        <position position="196"/>
    </location>
    <ligand>
        <name>Mg(2+)</name>
        <dbReference type="ChEBI" id="CHEBI:18420"/>
    </ligand>
</feature>
<keyword evidence="2 7" id="KW-0808">Transferase</keyword>
<evidence type="ECO:0000256" key="1">
    <source>
        <dbReference type="ARBA" id="ARBA00006219"/>
    </source>
</evidence>
<evidence type="ECO:0000256" key="7">
    <source>
        <dbReference type="PIRNR" id="PIRNR000706"/>
    </source>
</evidence>
<comment type="caution">
    <text evidence="11">The sequence shown here is derived from an EMBL/GenBank/DDBJ whole genome shotgun (WGS) entry which is preliminary data.</text>
</comment>
<dbReference type="PIRSF" id="PIRSF000706">
    <property type="entry name" value="Kanamycin_kin"/>
    <property type="match status" value="1"/>
</dbReference>
<dbReference type="InterPro" id="IPR002575">
    <property type="entry name" value="Aminoglycoside_PTrfase"/>
</dbReference>
<dbReference type="PANTHER" id="PTHR21310">
    <property type="entry name" value="AMINOGLYCOSIDE PHOSPHOTRANSFERASE-RELATED-RELATED"/>
    <property type="match status" value="1"/>
</dbReference>